<accession>A0ABU1WTV9</accession>
<dbReference type="Pfam" id="PF00581">
    <property type="entry name" value="Rhodanese"/>
    <property type="match status" value="1"/>
</dbReference>
<proteinExistence type="predicted"/>
<dbReference type="Proteomes" id="UP001265700">
    <property type="component" value="Unassembled WGS sequence"/>
</dbReference>
<keyword evidence="1" id="KW-0812">Transmembrane</keyword>
<dbReference type="SUPFAM" id="SSF52821">
    <property type="entry name" value="Rhodanese/Cell cycle control phosphatase"/>
    <property type="match status" value="1"/>
</dbReference>
<keyword evidence="1" id="KW-1133">Transmembrane helix</keyword>
<organism evidence="3 4">
    <name type="scientific">Hydrogenophaga palleronii</name>
    <dbReference type="NCBI Taxonomy" id="65655"/>
    <lineage>
        <taxon>Bacteria</taxon>
        <taxon>Pseudomonadati</taxon>
        <taxon>Pseudomonadota</taxon>
        <taxon>Betaproteobacteria</taxon>
        <taxon>Burkholderiales</taxon>
        <taxon>Comamonadaceae</taxon>
        <taxon>Hydrogenophaga</taxon>
    </lineage>
</organism>
<comment type="caution">
    <text evidence="3">The sequence shown here is derived from an EMBL/GenBank/DDBJ whole genome shotgun (WGS) entry which is preliminary data.</text>
</comment>
<keyword evidence="1" id="KW-0472">Membrane</keyword>
<dbReference type="Gene3D" id="3.40.250.10">
    <property type="entry name" value="Rhodanese-like domain"/>
    <property type="match status" value="1"/>
</dbReference>
<reference evidence="3 4" key="1">
    <citation type="submission" date="2023-07" db="EMBL/GenBank/DDBJ databases">
        <title>Sorghum-associated microbial communities from plants grown in Nebraska, USA.</title>
        <authorList>
            <person name="Schachtman D."/>
        </authorList>
    </citation>
    <scope>NUCLEOTIDE SEQUENCE [LARGE SCALE GENOMIC DNA]</scope>
    <source>
        <strain evidence="3 4">4249</strain>
    </source>
</reference>
<dbReference type="CDD" id="cd00158">
    <property type="entry name" value="RHOD"/>
    <property type="match status" value="1"/>
</dbReference>
<evidence type="ECO:0000313" key="3">
    <source>
        <dbReference type="EMBL" id="MDR7152734.1"/>
    </source>
</evidence>
<dbReference type="EMBL" id="JAVDWU010000013">
    <property type="protein sequence ID" value="MDR7152734.1"/>
    <property type="molecule type" value="Genomic_DNA"/>
</dbReference>
<protein>
    <submittedName>
        <fullName evidence="3">Rhodanese-related sulfurtransferase</fullName>
    </submittedName>
</protein>
<sequence length="320" mass="34410">MIDVTFSTLRRFVGGLWSSALVAGAVAFCLHVFSLPAWGQALDPSELPNILKELPRAGSMCRRDDGASAGMPAAGGSASDVDPACIRPPGELLSQIGKQDAALIDLRPRAQFDRFRVREAISSSESELVVKPYWKEQQVILMGRGVDDLHLSSVCTRLKKSGYKRVSVLQGGVIGLVREGIKLVGVPVRLDELVQLSAADVWFLTQQPGALVLTDATRSDFLKTMPDAMQLSQVDEQGLKKAMQSRAGTGKSQRVAPAAVVLLVSSSPGEDELNKLLAAASPSPLFVFTGTHTEFGREMARQDAVWKARERGPKKTACLG</sequence>
<evidence type="ECO:0000256" key="1">
    <source>
        <dbReference type="SAM" id="Phobius"/>
    </source>
</evidence>
<dbReference type="InterPro" id="IPR036873">
    <property type="entry name" value="Rhodanese-like_dom_sf"/>
</dbReference>
<name>A0ABU1WTV9_9BURK</name>
<dbReference type="InterPro" id="IPR001763">
    <property type="entry name" value="Rhodanese-like_dom"/>
</dbReference>
<keyword evidence="4" id="KW-1185">Reference proteome</keyword>
<evidence type="ECO:0000313" key="4">
    <source>
        <dbReference type="Proteomes" id="UP001265700"/>
    </source>
</evidence>
<feature type="transmembrane region" description="Helical" evidence="1">
    <location>
        <begin position="12"/>
        <end position="38"/>
    </location>
</feature>
<feature type="domain" description="Rhodanese" evidence="2">
    <location>
        <begin position="97"/>
        <end position="185"/>
    </location>
</feature>
<dbReference type="RefSeq" id="WP_310321782.1">
    <property type="nucleotide sequence ID" value="NZ_JAVDWU010000013.1"/>
</dbReference>
<dbReference type="PROSITE" id="PS50206">
    <property type="entry name" value="RHODANESE_3"/>
    <property type="match status" value="1"/>
</dbReference>
<gene>
    <name evidence="3" type="ORF">J2W49_004712</name>
</gene>
<evidence type="ECO:0000259" key="2">
    <source>
        <dbReference type="PROSITE" id="PS50206"/>
    </source>
</evidence>